<evidence type="ECO:0000313" key="1">
    <source>
        <dbReference type="EMBL" id="CAJ0806219.1"/>
    </source>
</evidence>
<dbReference type="Proteomes" id="UP001189773">
    <property type="component" value="Unassembled WGS sequence"/>
</dbReference>
<comment type="caution">
    <text evidence="1">The sequence shown here is derived from an EMBL/GenBank/DDBJ whole genome shotgun (WGS) entry which is preliminary data.</text>
</comment>
<protein>
    <submittedName>
        <fullName evidence="1">Uncharacterized protein</fullName>
    </submittedName>
</protein>
<keyword evidence="2" id="KW-1185">Reference proteome</keyword>
<name>A0ABM9JVQ9_9RALS</name>
<dbReference type="RefSeq" id="WP_012436101.1">
    <property type="nucleotide sequence ID" value="NZ_CATWDO010000003.1"/>
</dbReference>
<proteinExistence type="predicted"/>
<evidence type="ECO:0000313" key="2">
    <source>
        <dbReference type="Proteomes" id="UP001189773"/>
    </source>
</evidence>
<gene>
    <name evidence="1" type="ORF">LMG18095_04404</name>
</gene>
<accession>A0ABM9JVQ9</accession>
<sequence>MPLDPSIPLKLATPENNPLQTAMQAAQFKYMNLNSNQLQQSMNANQAVSQAIQRNTGADGSVNLSGVQSDLAQDPRAAYNLQAATGTNLQQQGSQIQNDTTSLDLKKQRLGMITQQMGTLLNKPDLNRDDLINAATSMGKNFGLPQNVIDQFESGIPTDQSQLKPFLASKIATIQDAGAQLESMTPGGGSVDTGPNVAITNTRLASGAPIGSPVAVYNKGLTPEGASTPTQVGINQQGAPLYGTRGQFVDQANKTGGVQTGLSPYNQASQQTAAQYEQGLNTRVTAAQNSSHYLSEAQDLLDSVRTGGGGVARADLARRAQAIPGMPQSVVDAIAGGNLGNTQVLQKVLLQNAIQQMQANFNGTGAVANVEQFLKNNPNLENDPRAIPKLFDFIGGMNTNLGREQQAYRDFVNKGNNPADFNAAWNASPTMRAFTGQIKPVKTGTYNGRKVVQYSDGSVDYQ</sequence>
<reference evidence="1 2" key="1">
    <citation type="submission" date="2023-07" db="EMBL/GenBank/DDBJ databases">
        <authorList>
            <person name="Peeters C."/>
        </authorList>
    </citation>
    <scope>NUCLEOTIDE SEQUENCE [LARGE SCALE GENOMIC DNA]</scope>
    <source>
        <strain evidence="1 2">LMG 18095</strain>
    </source>
</reference>
<organism evidence="1 2">
    <name type="scientific">Ralstonia thomasii</name>
    <dbReference type="NCBI Taxonomy" id="3058596"/>
    <lineage>
        <taxon>Bacteria</taxon>
        <taxon>Pseudomonadati</taxon>
        <taxon>Pseudomonadota</taxon>
        <taxon>Betaproteobacteria</taxon>
        <taxon>Burkholderiales</taxon>
        <taxon>Burkholderiaceae</taxon>
        <taxon>Ralstonia</taxon>
    </lineage>
</organism>
<dbReference type="EMBL" id="CATZAR010000021">
    <property type="protein sequence ID" value="CAJ0806219.1"/>
    <property type="molecule type" value="Genomic_DNA"/>
</dbReference>